<protein>
    <submittedName>
        <fullName evidence="6">Site-specific recombinase XerD</fullName>
    </submittedName>
</protein>
<dbReference type="InterPro" id="IPR050090">
    <property type="entry name" value="Tyrosine_recombinase_XerCD"/>
</dbReference>
<dbReference type="PANTHER" id="PTHR30349:SF41">
    <property type="entry name" value="INTEGRASE_RECOMBINASE PROTEIN MJ0367-RELATED"/>
    <property type="match status" value="1"/>
</dbReference>
<dbReference type="PANTHER" id="PTHR30349">
    <property type="entry name" value="PHAGE INTEGRASE-RELATED"/>
    <property type="match status" value="1"/>
</dbReference>
<reference evidence="6 7" key="1">
    <citation type="submission" date="2019-06" db="EMBL/GenBank/DDBJ databases">
        <title>Genomic Encyclopedia of Type Strains, Phase IV (KMG-V): Genome sequencing to study the core and pangenomes of soil and plant-associated prokaryotes.</title>
        <authorList>
            <person name="Whitman W."/>
        </authorList>
    </citation>
    <scope>NUCLEOTIDE SEQUENCE [LARGE SCALE GENOMIC DNA]</scope>
    <source>
        <strain evidence="6 7">BR 10355</strain>
    </source>
</reference>
<evidence type="ECO:0000256" key="1">
    <source>
        <dbReference type="ARBA" id="ARBA00008857"/>
    </source>
</evidence>
<dbReference type="OrthoDB" id="5464621at2"/>
<dbReference type="GO" id="GO:0006310">
    <property type="term" value="P:DNA recombination"/>
    <property type="evidence" value="ECO:0007669"/>
    <property type="project" value="UniProtKB-KW"/>
</dbReference>
<evidence type="ECO:0000256" key="4">
    <source>
        <dbReference type="ARBA" id="ARBA00023172"/>
    </source>
</evidence>
<dbReference type="PROSITE" id="PS51898">
    <property type="entry name" value="TYR_RECOMBINASE"/>
    <property type="match status" value="1"/>
</dbReference>
<dbReference type="InterPro" id="IPR013762">
    <property type="entry name" value="Integrase-like_cat_sf"/>
</dbReference>
<evidence type="ECO:0000313" key="7">
    <source>
        <dbReference type="Proteomes" id="UP000321304"/>
    </source>
</evidence>
<dbReference type="EMBL" id="VITY01000037">
    <property type="protein sequence ID" value="TWB85316.1"/>
    <property type="molecule type" value="Genomic_DNA"/>
</dbReference>
<comment type="similarity">
    <text evidence="1">Belongs to the 'phage' integrase family.</text>
</comment>
<evidence type="ECO:0000313" key="6">
    <source>
        <dbReference type="EMBL" id="TWB85316.1"/>
    </source>
</evidence>
<dbReference type="Gene3D" id="1.10.443.10">
    <property type="entry name" value="Intergrase catalytic core"/>
    <property type="match status" value="1"/>
</dbReference>
<dbReference type="RefSeq" id="WP_146993217.1">
    <property type="nucleotide sequence ID" value="NZ_VITY01000037.1"/>
</dbReference>
<dbReference type="SUPFAM" id="SSF56349">
    <property type="entry name" value="DNA breaking-rejoining enzymes"/>
    <property type="match status" value="1"/>
</dbReference>
<evidence type="ECO:0000259" key="5">
    <source>
        <dbReference type="PROSITE" id="PS51898"/>
    </source>
</evidence>
<dbReference type="Proteomes" id="UP000321304">
    <property type="component" value="Unassembled WGS sequence"/>
</dbReference>
<keyword evidence="7" id="KW-1185">Reference proteome</keyword>
<comment type="caution">
    <text evidence="6">The sequence shown here is derived from an EMBL/GenBank/DDBJ whole genome shotgun (WGS) entry which is preliminary data.</text>
</comment>
<dbReference type="InterPro" id="IPR002104">
    <property type="entry name" value="Integrase_catalytic"/>
</dbReference>
<gene>
    <name evidence="6" type="ORF">FBZ93_1372</name>
</gene>
<sequence>MLDAIETYLALRRTTGFAMSTAEYLLKSFAAFAAERGQTYVETKTAIDWAALGPSVAQRDARLRAVCRFVRHVLVEDVGHELPPANHFGARKKRRTPHIYTTDEISRLVEAALRLRPTRGLRPHTQATLIALLSSTGLRISEALKLTIADVTRDGLLIRETKFRKTRLVPLHDTAVAGLQRYLARRGPGSDDDPVFIDKCGRPLRYIAVKETFDRLVDKAGIRSTSARRPRLHDLRHTFAVRALQGSPTGRGRCGAHMAALATYMGHVNIYATYWYLEATPDLLRDVAMASEAFMSEGRSA</sequence>
<keyword evidence="4" id="KW-0233">DNA recombination</keyword>
<evidence type="ECO:0000256" key="3">
    <source>
        <dbReference type="ARBA" id="ARBA00023125"/>
    </source>
</evidence>
<proteinExistence type="inferred from homology"/>
<dbReference type="Pfam" id="PF00589">
    <property type="entry name" value="Phage_integrase"/>
    <property type="match status" value="1"/>
</dbReference>
<keyword evidence="3" id="KW-0238">DNA-binding</keyword>
<feature type="domain" description="Tyr recombinase" evidence="5">
    <location>
        <begin position="95"/>
        <end position="289"/>
    </location>
</feature>
<organism evidence="6 7">
    <name type="scientific">Bradyrhizobium macuxiense</name>
    <dbReference type="NCBI Taxonomy" id="1755647"/>
    <lineage>
        <taxon>Bacteria</taxon>
        <taxon>Pseudomonadati</taxon>
        <taxon>Pseudomonadota</taxon>
        <taxon>Alphaproteobacteria</taxon>
        <taxon>Hyphomicrobiales</taxon>
        <taxon>Nitrobacteraceae</taxon>
        <taxon>Bradyrhizobium</taxon>
    </lineage>
</organism>
<dbReference type="AlphaFoldDB" id="A0A560KQ62"/>
<keyword evidence="2" id="KW-0229">DNA integration</keyword>
<dbReference type="GO" id="GO:0015074">
    <property type="term" value="P:DNA integration"/>
    <property type="evidence" value="ECO:0007669"/>
    <property type="project" value="UniProtKB-KW"/>
</dbReference>
<dbReference type="GO" id="GO:0003677">
    <property type="term" value="F:DNA binding"/>
    <property type="evidence" value="ECO:0007669"/>
    <property type="project" value="UniProtKB-KW"/>
</dbReference>
<accession>A0A560KQ62</accession>
<name>A0A560KQ62_9BRAD</name>
<evidence type="ECO:0000256" key="2">
    <source>
        <dbReference type="ARBA" id="ARBA00022908"/>
    </source>
</evidence>
<dbReference type="InterPro" id="IPR011010">
    <property type="entry name" value="DNA_brk_join_enz"/>
</dbReference>